<dbReference type="GO" id="GO:0003735">
    <property type="term" value="F:structural constituent of ribosome"/>
    <property type="evidence" value="ECO:0007669"/>
    <property type="project" value="InterPro"/>
</dbReference>
<dbReference type="FunFam" id="3.30.565.10:FF:000005">
    <property type="entry name" value="Heat shock protein 90"/>
    <property type="match status" value="1"/>
</dbReference>
<evidence type="ECO:0000256" key="9">
    <source>
        <dbReference type="SAM" id="Coils"/>
    </source>
</evidence>
<dbReference type="InterPro" id="IPR015972">
    <property type="entry name" value="Ribosomal_eL19_dom1"/>
</dbReference>
<dbReference type="FunFam" id="1.10.1200.240:FF:000001">
    <property type="entry name" value="Ribosomal protein L19"/>
    <property type="match status" value="1"/>
</dbReference>
<evidence type="ECO:0000256" key="3">
    <source>
        <dbReference type="ARBA" id="ARBA00022741"/>
    </source>
</evidence>
<dbReference type="Proteomes" id="UP000035682">
    <property type="component" value="Unplaced"/>
</dbReference>
<name>A0A090L194_STRRB</name>
<dbReference type="InterPro" id="IPR057260">
    <property type="entry name" value="Ribosomal_L19e_C"/>
</dbReference>
<dbReference type="HAMAP" id="MF_00505">
    <property type="entry name" value="HSP90"/>
    <property type="match status" value="1"/>
</dbReference>
<evidence type="ECO:0000259" key="11">
    <source>
        <dbReference type="SMART" id="SM00387"/>
    </source>
</evidence>
<dbReference type="NCBIfam" id="NF006343">
    <property type="entry name" value="PRK08570.1"/>
    <property type="match status" value="1"/>
</dbReference>
<dbReference type="InterPro" id="IPR000196">
    <property type="entry name" value="Ribosomal_eL19_dom"/>
</dbReference>
<dbReference type="GO" id="GO:0016887">
    <property type="term" value="F:ATP hydrolysis activity"/>
    <property type="evidence" value="ECO:0007669"/>
    <property type="project" value="InterPro"/>
</dbReference>
<protein>
    <recommendedName>
        <fullName evidence="8">Ribosomal protein L19</fullName>
    </recommendedName>
</protein>
<dbReference type="GO" id="GO:0006412">
    <property type="term" value="P:translation"/>
    <property type="evidence" value="ECO:0007669"/>
    <property type="project" value="InterPro"/>
</dbReference>
<sequence>MSNLSLQKRLAASVLKCGKGRVWLDPNEASEISSANSRANVRRLIKDGLVIKKPVVVHSRFRARMYQEARRKGRHCGLGKRVGTANARMPGKVLWIRRIRVLRHLLKKYRDAGRIDKHLYQELYLRAKGNAFKNKRNLQEYIFKKKAENIRAKQLIDQVEAAKAKAKETRKRREEKMVQKRQAVIRKVSESEKESKGKKRTNCSFIVGVSYCNNDTESLSNSNNVEDDEVKKELFVEPPKAHLSKEEIENLAISSKTFQFEAEISRMMKLIINSLYKNKEIFVRELISNAADALDKIRFLSYRQKDALSATEDLLIRIKSDPEANTITLTDTGIGMTKNELITHLGTIAKSGTANFIEKIMNASNTDEQNSLIGQFGVGFYSVFLVSEKVVVRSKHNNDSQYIWISDASTYTVIKDPEGDTLKRGTEVTLYLKKDAKEFSDLSKLRHLIHTYSQFVTFDIYAYEKESNSEEKKSSNENDKVSEKPVAKYAWNKINGFKPLWVRHPKNVTEEEYERFYNGLILNPFDRLPSLGRVHFHTEGDVVFKGIFYIPGKINEKLKDNVLTITKLLKLYVRRIFITDEMSEIIPRYLSWVAGVVDSDDLPLNVSREVLQASKLLRLISKKVVKKILDMIIKLKGEAFDKFYEMYSRKMKHGILEDPENANKIAKILRFNSSYEESVTSLEDYVSRMKENQKEIYYLAGETIHEIKTSPLIEKYINNNIEVLYCLDPLDENVFEELRMFKNKKFRNLALNSNDDNGKSEVRKDDETDFEQEYDLLIEWFKKHIMDNKIEKIVLSKRLYTSPAAYVSAEYGISGYRAKLIRATQILSKTSADDILDKLRYNFEINPNNDIIKMLLEMVKENEYDESVINIGHMISDIAKLRSGFIIERPDEFESRIQELIKGSLQLPKPLSTPLMENEGMCSKEKCESKSSHSEL</sequence>
<dbReference type="FunFam" id="1.10.1650.10:FF:000001">
    <property type="entry name" value="Ribosomal protein L19"/>
    <property type="match status" value="1"/>
</dbReference>
<feature type="coiled-coil region" evidence="9">
    <location>
        <begin position="145"/>
        <end position="179"/>
    </location>
</feature>
<dbReference type="Pfam" id="PF25476">
    <property type="entry name" value="Ribosomal_L19e_C"/>
    <property type="match status" value="1"/>
</dbReference>
<dbReference type="CDD" id="cd16927">
    <property type="entry name" value="HATPase_Hsp90-like"/>
    <property type="match status" value="1"/>
</dbReference>
<evidence type="ECO:0000256" key="10">
    <source>
        <dbReference type="SAM" id="MobiDB-lite"/>
    </source>
</evidence>
<feature type="compositionally biased region" description="Basic and acidic residues" evidence="10">
    <location>
        <begin position="922"/>
        <end position="936"/>
    </location>
</feature>
<evidence type="ECO:0000313" key="15">
    <source>
        <dbReference type="WBParaSite" id="SRAE_0000033600.1"/>
    </source>
</evidence>
<dbReference type="HAMAP" id="MF_01475">
    <property type="entry name" value="Ribosomal_eL19"/>
    <property type="match status" value="1"/>
</dbReference>
<evidence type="ECO:0000256" key="1">
    <source>
        <dbReference type="ARBA" id="ARBA00008239"/>
    </source>
</evidence>
<dbReference type="AlphaFoldDB" id="A0A090L194"/>
<dbReference type="WormBase" id="SRAE_0000033600">
    <property type="protein sequence ID" value="SRP09700"/>
    <property type="gene ID" value="WBGene00256079"/>
</dbReference>
<keyword evidence="6" id="KW-0143">Chaperone</keyword>
<dbReference type="InterPro" id="IPR023638">
    <property type="entry name" value="Ribosomal_eL19_CS"/>
</dbReference>
<dbReference type="PANTHER" id="PTHR11528">
    <property type="entry name" value="HEAT SHOCK PROTEIN 90 FAMILY MEMBER"/>
    <property type="match status" value="1"/>
</dbReference>
<dbReference type="GO" id="GO:0140662">
    <property type="term" value="F:ATP-dependent protein folding chaperone"/>
    <property type="evidence" value="ECO:0007669"/>
    <property type="project" value="InterPro"/>
</dbReference>
<dbReference type="CDD" id="cd01417">
    <property type="entry name" value="Ribosomal_L19e_E"/>
    <property type="match status" value="1"/>
</dbReference>
<dbReference type="InterPro" id="IPR033935">
    <property type="entry name" value="Ribosomal_eL19_euk"/>
</dbReference>
<dbReference type="SUPFAM" id="SSF55874">
    <property type="entry name" value="ATPase domain of HSP90 chaperone/DNA topoisomerase II/histidine kinase"/>
    <property type="match status" value="1"/>
</dbReference>
<dbReference type="InterPro" id="IPR003594">
    <property type="entry name" value="HATPase_dom"/>
</dbReference>
<dbReference type="GO" id="GO:0005524">
    <property type="term" value="F:ATP binding"/>
    <property type="evidence" value="ECO:0007669"/>
    <property type="project" value="UniProtKB-KW"/>
</dbReference>
<comment type="similarity">
    <text evidence="2 8">Belongs to the eukaryotic ribosomal protein eL19 family.</text>
</comment>
<comment type="similarity">
    <text evidence="1">Belongs to the heat shock protein 90 family.</text>
</comment>
<dbReference type="InterPro" id="IPR001404">
    <property type="entry name" value="Hsp90_fam"/>
</dbReference>
<reference evidence="13" key="2">
    <citation type="submission" date="2014-09" db="EMBL/GenBank/DDBJ databases">
        <authorList>
            <person name="Aslett A.Martin."/>
        </authorList>
    </citation>
    <scope>NUCLEOTIDE SEQUENCE</scope>
    <source>
        <strain evidence="13">ED321 Heterogonic</strain>
    </source>
</reference>
<dbReference type="SMART" id="SM01416">
    <property type="entry name" value="Ribosomal_L19e"/>
    <property type="match status" value="1"/>
</dbReference>
<keyword evidence="5 8" id="KW-0689">Ribosomal protein</keyword>
<dbReference type="Gene3D" id="3.30.565.10">
    <property type="entry name" value="Histidine kinase-like ATPase, C-terminal domain"/>
    <property type="match status" value="1"/>
</dbReference>
<evidence type="ECO:0000256" key="2">
    <source>
        <dbReference type="ARBA" id="ARBA00011082"/>
    </source>
</evidence>
<accession>A0A090L194</accession>
<dbReference type="InterPro" id="IPR036890">
    <property type="entry name" value="HATPase_C_sf"/>
</dbReference>
<feature type="region of interest" description="Disordered" evidence="10">
    <location>
        <begin position="913"/>
        <end position="936"/>
    </location>
</feature>
<dbReference type="Gene3D" id="1.10.1200.240">
    <property type="match status" value="1"/>
</dbReference>
<dbReference type="OrthoDB" id="5426351at2759"/>
<evidence type="ECO:0000313" key="14">
    <source>
        <dbReference type="Proteomes" id="UP000035682"/>
    </source>
</evidence>
<keyword evidence="14" id="KW-1185">Reference proteome</keyword>
<dbReference type="Pfam" id="PF13589">
    <property type="entry name" value="HATPase_c_3"/>
    <property type="match status" value="1"/>
</dbReference>
<dbReference type="InterPro" id="IPR035970">
    <property type="entry name" value="60S_ribosomal_eL19_sf"/>
</dbReference>
<proteinExistence type="inferred from homology"/>
<evidence type="ECO:0000259" key="12">
    <source>
        <dbReference type="SMART" id="SM01416"/>
    </source>
</evidence>
<dbReference type="Gene3D" id="1.10.1650.10">
    <property type="match status" value="1"/>
</dbReference>
<feature type="domain" description="Large ribosomal subunit protein eL19" evidence="12">
    <location>
        <begin position="3"/>
        <end position="146"/>
    </location>
</feature>
<gene>
    <name evidence="13 15 16" type="ORF">SRAE_0000033600</name>
</gene>
<dbReference type="InterPro" id="IPR037196">
    <property type="entry name" value="HSP90_C"/>
</dbReference>
<keyword evidence="3" id="KW-0547">Nucleotide-binding</keyword>
<dbReference type="SUPFAM" id="SSF110942">
    <property type="entry name" value="HSP90 C-terminal domain"/>
    <property type="match status" value="1"/>
</dbReference>
<dbReference type="PROSITE" id="PS00526">
    <property type="entry name" value="RIBOSOMAL_L19E"/>
    <property type="match status" value="1"/>
</dbReference>
<dbReference type="WBParaSite" id="SRAE_0000033600.1">
    <property type="protein sequence ID" value="SRAE_0000033600.1"/>
    <property type="gene ID" value="WBGene00256079"/>
</dbReference>
<dbReference type="EMBL" id="LN609406">
    <property type="protein sequence ID" value="CEF61209.1"/>
    <property type="molecule type" value="Genomic_DNA"/>
</dbReference>
<evidence type="ECO:0000256" key="7">
    <source>
        <dbReference type="ARBA" id="ARBA00023274"/>
    </source>
</evidence>
<dbReference type="GO" id="GO:0022625">
    <property type="term" value="C:cytosolic large ribosomal subunit"/>
    <property type="evidence" value="ECO:0007669"/>
    <property type="project" value="InterPro"/>
</dbReference>
<evidence type="ECO:0000256" key="8">
    <source>
        <dbReference type="RuleBase" id="RU000574"/>
    </source>
</evidence>
<dbReference type="GO" id="GO:0051082">
    <property type="term" value="F:unfolded protein binding"/>
    <property type="evidence" value="ECO:0007669"/>
    <property type="project" value="InterPro"/>
</dbReference>
<dbReference type="PRINTS" id="PR00775">
    <property type="entry name" value="HEATSHOCK90"/>
</dbReference>
<evidence type="ECO:0000313" key="13">
    <source>
        <dbReference type="EMBL" id="CEF61209.1"/>
    </source>
</evidence>
<dbReference type="CTD" id="36373577"/>
<dbReference type="InterPro" id="IPR020575">
    <property type="entry name" value="Hsp90_N"/>
</dbReference>
<reference evidence="15" key="3">
    <citation type="submission" date="2020-12" db="UniProtKB">
        <authorList>
            <consortium name="WormBaseParasite"/>
        </authorList>
    </citation>
    <scope>IDENTIFICATION</scope>
</reference>
<dbReference type="SUPFAM" id="SSF48140">
    <property type="entry name" value="Ribosomal protein L19 (L19e)"/>
    <property type="match status" value="1"/>
</dbReference>
<organism evidence="13">
    <name type="scientific">Strongyloides ratti</name>
    <name type="common">Parasitic roundworm</name>
    <dbReference type="NCBI Taxonomy" id="34506"/>
    <lineage>
        <taxon>Eukaryota</taxon>
        <taxon>Metazoa</taxon>
        <taxon>Ecdysozoa</taxon>
        <taxon>Nematoda</taxon>
        <taxon>Chromadorea</taxon>
        <taxon>Rhabditida</taxon>
        <taxon>Tylenchina</taxon>
        <taxon>Panagrolaimomorpha</taxon>
        <taxon>Strongyloidoidea</taxon>
        <taxon>Strongyloididae</taxon>
        <taxon>Strongyloides</taxon>
    </lineage>
</organism>
<dbReference type="SMART" id="SM00387">
    <property type="entry name" value="HATPase_c"/>
    <property type="match status" value="1"/>
</dbReference>
<dbReference type="Gene3D" id="1.20.120.790">
    <property type="entry name" value="Heat shock protein 90, C-terminal domain"/>
    <property type="match status" value="1"/>
</dbReference>
<dbReference type="Gene3D" id="3.30.230.80">
    <property type="match status" value="1"/>
</dbReference>
<dbReference type="InterPro" id="IPR020568">
    <property type="entry name" value="Ribosomal_Su5_D2-typ_SF"/>
</dbReference>
<dbReference type="GeneID" id="36373577"/>
<keyword evidence="9" id="KW-0175">Coiled coil</keyword>
<reference evidence="14" key="1">
    <citation type="submission" date="2014-09" db="EMBL/GenBank/DDBJ databases">
        <authorList>
            <person name="Martin A.A."/>
        </authorList>
    </citation>
    <scope>NUCLEOTIDE SEQUENCE</scope>
    <source>
        <strain evidence="14">ED321</strain>
    </source>
</reference>
<evidence type="ECO:0000256" key="5">
    <source>
        <dbReference type="ARBA" id="ARBA00022980"/>
    </source>
</evidence>
<evidence type="ECO:0000313" key="16">
    <source>
        <dbReference type="WormBase" id="SRAE_0000033600"/>
    </source>
</evidence>
<dbReference type="Pfam" id="PF00183">
    <property type="entry name" value="HSP90"/>
    <property type="match status" value="1"/>
</dbReference>
<keyword evidence="7 8" id="KW-0687">Ribonucleoprotein</keyword>
<evidence type="ECO:0000256" key="4">
    <source>
        <dbReference type="ARBA" id="ARBA00022840"/>
    </source>
</evidence>
<dbReference type="RefSeq" id="XP_024500418.1">
    <property type="nucleotide sequence ID" value="XM_024646213.1"/>
</dbReference>
<feature type="domain" description="Histidine kinase/HSP90-like ATPase" evidence="11">
    <location>
        <begin position="278"/>
        <end position="436"/>
    </location>
</feature>
<dbReference type="NCBIfam" id="NF003555">
    <property type="entry name" value="PRK05218.1"/>
    <property type="match status" value="1"/>
</dbReference>
<dbReference type="Gene3D" id="3.40.50.11260">
    <property type="match status" value="1"/>
</dbReference>
<dbReference type="SUPFAM" id="SSF54211">
    <property type="entry name" value="Ribosomal protein S5 domain 2-like"/>
    <property type="match status" value="1"/>
</dbReference>
<dbReference type="InterPro" id="IPR057259">
    <property type="entry name" value="Ribosomal_L19e"/>
</dbReference>
<dbReference type="Pfam" id="PF01280">
    <property type="entry name" value="Ribosomal_L19e"/>
    <property type="match status" value="1"/>
</dbReference>
<keyword evidence="4" id="KW-0067">ATP-binding</keyword>
<evidence type="ECO:0000256" key="6">
    <source>
        <dbReference type="ARBA" id="ARBA00023186"/>
    </source>
</evidence>